<reference evidence="16 17" key="1">
    <citation type="submission" date="2017-06" db="EMBL/GenBank/DDBJ databases">
        <authorList>
            <person name="Kim H.J."/>
            <person name="Triplett B.A."/>
        </authorList>
    </citation>
    <scope>NUCLEOTIDE SEQUENCE [LARGE SCALE GENOMIC DNA]</scope>
    <source>
        <strain evidence="16 17">DSM 25597</strain>
    </source>
</reference>
<dbReference type="NCBIfam" id="TIGR03423">
    <property type="entry name" value="pbp2_mrdA"/>
    <property type="match status" value="1"/>
</dbReference>
<evidence type="ECO:0000256" key="11">
    <source>
        <dbReference type="ARBA" id="ARBA00022989"/>
    </source>
</evidence>
<evidence type="ECO:0000256" key="6">
    <source>
        <dbReference type="ARBA" id="ARBA00022670"/>
    </source>
</evidence>
<keyword evidence="6" id="KW-0645">Protease</keyword>
<proteinExistence type="predicted"/>
<dbReference type="PANTHER" id="PTHR30627:SF2">
    <property type="entry name" value="PEPTIDOGLYCAN D,D-TRANSPEPTIDASE MRDA"/>
    <property type="match status" value="1"/>
</dbReference>
<evidence type="ECO:0000256" key="13">
    <source>
        <dbReference type="ARBA" id="ARBA00023316"/>
    </source>
</evidence>
<evidence type="ECO:0000256" key="3">
    <source>
        <dbReference type="ARBA" id="ARBA00022475"/>
    </source>
</evidence>
<evidence type="ECO:0000256" key="8">
    <source>
        <dbReference type="ARBA" id="ARBA00022801"/>
    </source>
</evidence>
<dbReference type="GO" id="GO:0009252">
    <property type="term" value="P:peptidoglycan biosynthetic process"/>
    <property type="evidence" value="ECO:0007669"/>
    <property type="project" value="UniProtKB-KW"/>
</dbReference>
<organism evidence="16 17">
    <name type="scientific">Dokdonia pacifica</name>
    <dbReference type="NCBI Taxonomy" id="1627892"/>
    <lineage>
        <taxon>Bacteria</taxon>
        <taxon>Pseudomonadati</taxon>
        <taxon>Bacteroidota</taxon>
        <taxon>Flavobacteriia</taxon>
        <taxon>Flavobacteriales</taxon>
        <taxon>Flavobacteriaceae</taxon>
        <taxon>Dokdonia</taxon>
    </lineage>
</organism>
<evidence type="ECO:0000256" key="12">
    <source>
        <dbReference type="ARBA" id="ARBA00023136"/>
    </source>
</evidence>
<dbReference type="GO" id="GO:0008658">
    <property type="term" value="F:penicillin binding"/>
    <property type="evidence" value="ECO:0007669"/>
    <property type="project" value="InterPro"/>
</dbReference>
<dbReference type="InterPro" id="IPR001460">
    <property type="entry name" value="PCN-bd_Tpept"/>
</dbReference>
<dbReference type="Gene3D" id="3.40.710.10">
    <property type="entry name" value="DD-peptidase/beta-lactamase superfamily"/>
    <property type="match status" value="1"/>
</dbReference>
<dbReference type="InterPro" id="IPR050515">
    <property type="entry name" value="Beta-lactam/transpept"/>
</dbReference>
<feature type="domain" description="Penicillin-binding protein transpeptidase" evidence="14">
    <location>
        <begin position="247"/>
        <end position="581"/>
    </location>
</feature>
<keyword evidence="13" id="KW-0961">Cell wall biogenesis/degradation</keyword>
<dbReference type="Gene3D" id="3.30.1390.30">
    <property type="entry name" value="Penicillin-binding protein 2a, domain 3"/>
    <property type="match status" value="1"/>
</dbReference>
<evidence type="ECO:0000313" key="16">
    <source>
        <dbReference type="EMBL" id="SNS32292.1"/>
    </source>
</evidence>
<keyword evidence="9" id="KW-0133">Cell shape</keyword>
<evidence type="ECO:0000256" key="7">
    <source>
        <dbReference type="ARBA" id="ARBA00022692"/>
    </source>
</evidence>
<dbReference type="SUPFAM" id="SSF56601">
    <property type="entry name" value="beta-lactamase/transpeptidase-like"/>
    <property type="match status" value="1"/>
</dbReference>
<dbReference type="GO" id="GO:0071555">
    <property type="term" value="P:cell wall organization"/>
    <property type="evidence" value="ECO:0007669"/>
    <property type="project" value="UniProtKB-KW"/>
</dbReference>
<dbReference type="Pfam" id="PF00905">
    <property type="entry name" value="Transpeptidase"/>
    <property type="match status" value="1"/>
</dbReference>
<dbReference type="InterPro" id="IPR036138">
    <property type="entry name" value="PBP_dimer_sf"/>
</dbReference>
<keyword evidence="3" id="KW-1003">Cell membrane</keyword>
<keyword evidence="7" id="KW-0812">Transmembrane</keyword>
<feature type="domain" description="Penicillin-binding protein dimerisation" evidence="15">
    <location>
        <begin position="46"/>
        <end position="209"/>
    </location>
</feature>
<evidence type="ECO:0000256" key="9">
    <source>
        <dbReference type="ARBA" id="ARBA00022960"/>
    </source>
</evidence>
<dbReference type="RefSeq" id="WP_089373791.1">
    <property type="nucleotide sequence ID" value="NZ_BMEP01000008.1"/>
</dbReference>
<evidence type="ECO:0000313" key="17">
    <source>
        <dbReference type="Proteomes" id="UP000198379"/>
    </source>
</evidence>
<keyword evidence="5" id="KW-0121">Carboxypeptidase</keyword>
<evidence type="ECO:0000259" key="14">
    <source>
        <dbReference type="Pfam" id="PF00905"/>
    </source>
</evidence>
<dbReference type="Pfam" id="PF03717">
    <property type="entry name" value="PBP_dimer"/>
    <property type="match status" value="1"/>
</dbReference>
<evidence type="ECO:0000259" key="15">
    <source>
        <dbReference type="Pfam" id="PF03717"/>
    </source>
</evidence>
<keyword evidence="17" id="KW-1185">Reference proteome</keyword>
<evidence type="ECO:0000256" key="2">
    <source>
        <dbReference type="ARBA" id="ARBA00004236"/>
    </source>
</evidence>
<dbReference type="EMBL" id="FZNY01000011">
    <property type="protein sequence ID" value="SNS32292.1"/>
    <property type="molecule type" value="Genomic_DNA"/>
</dbReference>
<evidence type="ECO:0000256" key="1">
    <source>
        <dbReference type="ARBA" id="ARBA00004167"/>
    </source>
</evidence>
<dbReference type="OrthoDB" id="9766847at2"/>
<dbReference type="Gene3D" id="3.90.1310.10">
    <property type="entry name" value="Penicillin-binding protein 2a (Domain 2)"/>
    <property type="match status" value="1"/>
</dbReference>
<keyword evidence="12" id="KW-0472">Membrane</keyword>
<dbReference type="PANTHER" id="PTHR30627">
    <property type="entry name" value="PEPTIDOGLYCAN D,D-TRANSPEPTIDASE"/>
    <property type="match status" value="1"/>
</dbReference>
<dbReference type="InterPro" id="IPR017790">
    <property type="entry name" value="Penicillin-binding_protein_2"/>
</dbReference>
<dbReference type="Proteomes" id="UP000198379">
    <property type="component" value="Unassembled WGS sequence"/>
</dbReference>
<gene>
    <name evidence="16" type="ORF">SAMN06265376_11139</name>
</gene>
<keyword evidence="11" id="KW-1133">Transmembrane helix</keyword>
<evidence type="ECO:0000256" key="4">
    <source>
        <dbReference type="ARBA" id="ARBA00022519"/>
    </source>
</evidence>
<dbReference type="GO" id="GO:0008360">
    <property type="term" value="P:regulation of cell shape"/>
    <property type="evidence" value="ECO:0007669"/>
    <property type="project" value="UniProtKB-KW"/>
</dbReference>
<dbReference type="AlphaFoldDB" id="A0A239DK82"/>
<protein>
    <submittedName>
        <fullName evidence="16">Penicillin-binding protein 2</fullName>
    </submittedName>
</protein>
<keyword evidence="10" id="KW-0573">Peptidoglycan synthesis</keyword>
<keyword evidence="4" id="KW-0997">Cell inner membrane</keyword>
<comment type="subcellular location">
    <subcellularLocation>
        <location evidence="2">Cell membrane</location>
    </subcellularLocation>
    <subcellularLocation>
        <location evidence="1">Membrane</location>
        <topology evidence="1">Single-pass membrane protein</topology>
    </subcellularLocation>
</comment>
<name>A0A239DK82_9FLAO</name>
<dbReference type="InterPro" id="IPR005311">
    <property type="entry name" value="PBP_dimer"/>
</dbReference>
<dbReference type="GO" id="GO:0005886">
    <property type="term" value="C:plasma membrane"/>
    <property type="evidence" value="ECO:0007669"/>
    <property type="project" value="UniProtKB-SubCell"/>
</dbReference>
<sequence>MRKLLLLFIVLSTGLLFMGRLFYLQIYDTSAVIKSENNAIKVEYDYPQRGHIYDRNNKLLVSNQPSYDLMAIPKDIKPFDTLGLCKLLGIEKEKLLKELNRAQRRASWLPSVIVPTMSTEDYAYLGEQMHKYEGFYIQKRSLRDYQIDFGANFLGYIQEVNQSMIKKDPYYKSGDLIGRQGVEQQYEQVLRGVKGVKRFQKDRFNRIIAPYKAGKLDTLPVPGRNIQLTIDAELQKYGEELMVNKRGGIVALEPATGEILALVAAPNYDPALLVGRERSKNYTQLDADTITKPLFDRVLSGEYAPGSPFKALTSLIALQEGVISTENKVYCNGGYRYGGKKPLGCHHHKSPVQLVSGIAYSCNSYFATAYRNTIDKYSTPQEGIEKWRAHLASFGLGNFMGYDLPSGRRGLIPSASRYNKTYNYPTYRWGTTATISNAIGQGEVLMTPMQMVNFTAAIANRGWFYKPHIIKNIKGVDTIPSIYTEKQFTTIDPQHFEPVIEGLNNVYNYSGGTANFLKVPGIEICGKTGTAENKMKIGGKTVQLTDHSVFVAFAPKDNPKIAIAVFVENGYWGARFGGRIASVMIEKYIKGEVTRKDLENWVLTHSLEEEYAKPLLGRPFPINDGKKISAKFLAEENQEL</sequence>
<evidence type="ECO:0000256" key="5">
    <source>
        <dbReference type="ARBA" id="ARBA00022645"/>
    </source>
</evidence>
<accession>A0A239DK82</accession>
<dbReference type="GO" id="GO:0009002">
    <property type="term" value="F:serine-type D-Ala-D-Ala carboxypeptidase activity"/>
    <property type="evidence" value="ECO:0007669"/>
    <property type="project" value="InterPro"/>
</dbReference>
<dbReference type="SUPFAM" id="SSF56519">
    <property type="entry name" value="Penicillin binding protein dimerisation domain"/>
    <property type="match status" value="1"/>
</dbReference>
<keyword evidence="8" id="KW-0378">Hydrolase</keyword>
<evidence type="ECO:0000256" key="10">
    <source>
        <dbReference type="ARBA" id="ARBA00022984"/>
    </source>
</evidence>
<dbReference type="GO" id="GO:0006508">
    <property type="term" value="P:proteolysis"/>
    <property type="evidence" value="ECO:0007669"/>
    <property type="project" value="UniProtKB-KW"/>
</dbReference>
<dbReference type="InterPro" id="IPR012338">
    <property type="entry name" value="Beta-lactam/transpept-like"/>
</dbReference>
<dbReference type="GO" id="GO:0071972">
    <property type="term" value="F:peptidoglycan L,D-transpeptidase activity"/>
    <property type="evidence" value="ECO:0007669"/>
    <property type="project" value="TreeGrafter"/>
</dbReference>